<dbReference type="GO" id="GO:0005524">
    <property type="term" value="F:ATP binding"/>
    <property type="evidence" value="ECO:0007669"/>
    <property type="project" value="UniProtKB-KW"/>
</dbReference>
<dbReference type="Pfam" id="PF02661">
    <property type="entry name" value="Fic"/>
    <property type="match status" value="1"/>
</dbReference>
<feature type="binding site" evidence="17">
    <location>
        <position position="397"/>
    </location>
    <ligand>
        <name>ATP</name>
        <dbReference type="ChEBI" id="CHEBI:30616"/>
    </ligand>
</feature>
<dbReference type="InterPro" id="IPR003812">
    <property type="entry name" value="Fido"/>
</dbReference>
<keyword evidence="6" id="KW-0677">Repeat</keyword>
<evidence type="ECO:0000256" key="4">
    <source>
        <dbReference type="ARBA" id="ARBA00022692"/>
    </source>
</evidence>
<evidence type="ECO:0000256" key="2">
    <source>
        <dbReference type="ARBA" id="ARBA00009742"/>
    </source>
</evidence>
<evidence type="ECO:0000256" key="15">
    <source>
        <dbReference type="ARBA" id="ARBA00049297"/>
    </source>
</evidence>
<evidence type="ECO:0000256" key="12">
    <source>
        <dbReference type="ARBA" id="ARBA00034531"/>
    </source>
</evidence>
<evidence type="ECO:0000256" key="16">
    <source>
        <dbReference type="PIRSR" id="PIRSR640198-1"/>
    </source>
</evidence>
<dbReference type="GO" id="GO:0070733">
    <property type="term" value="F:AMPylase activity"/>
    <property type="evidence" value="ECO:0007669"/>
    <property type="project" value="UniProtKB-EC"/>
</dbReference>
<feature type="binding site" evidence="17">
    <location>
        <begin position="389"/>
        <end position="390"/>
    </location>
    <ligand>
        <name>ATP</name>
        <dbReference type="ChEBI" id="CHEBI:30616"/>
    </ligand>
</feature>
<evidence type="ECO:0000256" key="10">
    <source>
        <dbReference type="ARBA" id="ARBA00022989"/>
    </source>
</evidence>
<evidence type="ECO:0000256" key="5">
    <source>
        <dbReference type="ARBA" id="ARBA00022695"/>
    </source>
</evidence>
<dbReference type="InterPro" id="IPR040198">
    <property type="entry name" value="Fido_containing"/>
</dbReference>
<evidence type="ECO:0000313" key="23">
    <source>
        <dbReference type="Proteomes" id="UP000270296"/>
    </source>
</evidence>
<gene>
    <name evidence="22" type="ORF">SBAD_LOCUS93</name>
</gene>
<keyword evidence="8 20" id="KW-0802">TPR repeat</keyword>
<feature type="repeat" description="TPR" evidence="20">
    <location>
        <begin position="95"/>
        <end position="128"/>
    </location>
</feature>
<comment type="catalytic activity">
    <reaction evidence="14">
        <text>L-tyrosyl-[protein] + ATP = O-(5'-adenylyl)-L-tyrosyl-[protein] + diphosphate</text>
        <dbReference type="Rhea" id="RHEA:54288"/>
        <dbReference type="Rhea" id="RHEA-COMP:10136"/>
        <dbReference type="Rhea" id="RHEA-COMP:13846"/>
        <dbReference type="ChEBI" id="CHEBI:30616"/>
        <dbReference type="ChEBI" id="CHEBI:33019"/>
        <dbReference type="ChEBI" id="CHEBI:46858"/>
        <dbReference type="ChEBI" id="CHEBI:83624"/>
        <dbReference type="EC" id="2.7.7.108"/>
    </reaction>
</comment>
<dbReference type="EC" id="2.7.7.108" evidence="12"/>
<feature type="glycosylation site" description="N-linked (GlcNAc...) asparagine" evidence="19">
    <location>
        <position position="265"/>
    </location>
</feature>
<dbReference type="SUPFAM" id="SSF140931">
    <property type="entry name" value="Fic-like"/>
    <property type="match status" value="1"/>
</dbReference>
<proteinExistence type="inferred from homology"/>
<dbReference type="Gene3D" id="1.10.3290.10">
    <property type="entry name" value="Fido-like domain"/>
    <property type="match status" value="1"/>
</dbReference>
<dbReference type="PANTHER" id="PTHR13504">
    <property type="entry name" value="FIDO DOMAIN-CONTAINING PROTEIN DDB_G0283145"/>
    <property type="match status" value="1"/>
</dbReference>
<comment type="similarity">
    <text evidence="2">Belongs to the fic family.</text>
</comment>
<organism evidence="24">
    <name type="scientific">Soboliphyme baturini</name>
    <dbReference type="NCBI Taxonomy" id="241478"/>
    <lineage>
        <taxon>Eukaryota</taxon>
        <taxon>Metazoa</taxon>
        <taxon>Ecdysozoa</taxon>
        <taxon>Nematoda</taxon>
        <taxon>Enoplea</taxon>
        <taxon>Dorylaimia</taxon>
        <taxon>Dioctophymatida</taxon>
        <taxon>Dioctophymatoidea</taxon>
        <taxon>Soboliphymatidae</taxon>
        <taxon>Soboliphyme</taxon>
    </lineage>
</organism>
<evidence type="ECO:0000256" key="11">
    <source>
        <dbReference type="ARBA" id="ARBA00023136"/>
    </source>
</evidence>
<keyword evidence="3" id="KW-0808">Transferase</keyword>
<keyword evidence="7 17" id="KW-0547">Nucleotide-binding</keyword>
<dbReference type="AlphaFoldDB" id="A0A183I8Z9"/>
<dbReference type="EMBL" id="UZAM01000134">
    <property type="protein sequence ID" value="VDO79497.1"/>
    <property type="molecule type" value="Genomic_DNA"/>
</dbReference>
<comment type="subcellular location">
    <subcellularLocation>
        <location evidence="1">Membrane</location>
        <topology evidence="1">Single-pass membrane protein</topology>
    </subcellularLocation>
</comment>
<feature type="domain" description="Fido" evidence="21">
    <location>
        <begin position="275"/>
        <end position="410"/>
    </location>
</feature>
<dbReference type="GO" id="GO:0016020">
    <property type="term" value="C:membrane"/>
    <property type="evidence" value="ECO:0007669"/>
    <property type="project" value="UniProtKB-SubCell"/>
</dbReference>
<sequence length="452" mass="51584">MKVYMFISCHITSLLVFSLSVLLYGWAVLYYDGYLPLFPSYLFNSPSPPPVRKHASYEVSYFIEPIDFLHDARVYVGRESALARPVHDRGSEAEALATLHAANGFCRNGKFDKAEKLYEHALALQPNHPDILTEYGIFVENYSGDIVKANFLYSRALIFRPDHSVAKEYSAKTKPIVAEIDADMMRILDEKRGMFLRIPRGNSALRRAMRESYIAHVYHTVALEGNTMTLMQTRSILETKLAIAGKSVMEHNEILGLDSALRFINSSMTNRIGAITINDILDIHKRVLGYVDPVEAGRFRTTEVFIGKFTPTEPQLVEQEMNEFITWINSESAVEIHPVEMAAIAHYKFVSIHPFIDGNGRTARLLMNFILMQAGFPPVTIRLEDRPEYYDKLILANEGDLRPFVRFIAKCTERTLEEYLRCVTEHKPSTVDTISSVARDLHRIHFTNIPDR</sequence>
<evidence type="ECO:0000259" key="21">
    <source>
        <dbReference type="PROSITE" id="PS51459"/>
    </source>
</evidence>
<dbReference type="WBParaSite" id="SBAD_0000010201-mRNA-1">
    <property type="protein sequence ID" value="SBAD_0000010201-mRNA-1"/>
    <property type="gene ID" value="SBAD_0000010201"/>
</dbReference>
<keyword evidence="11" id="KW-0472">Membrane</keyword>
<dbReference type="InterPro" id="IPR011990">
    <property type="entry name" value="TPR-like_helical_dom_sf"/>
</dbReference>
<protein>
    <recommendedName>
        <fullName evidence="12">protein adenylyltransferase</fullName>
        <ecNumber evidence="12">2.7.7.108</ecNumber>
    </recommendedName>
</protein>
<dbReference type="PANTHER" id="PTHR13504:SF34">
    <property type="entry name" value="PROTEIN ADENYLYLTRANSFERASE FICD"/>
    <property type="match status" value="1"/>
</dbReference>
<reference evidence="24" key="1">
    <citation type="submission" date="2016-06" db="UniProtKB">
        <authorList>
            <consortium name="WormBaseParasite"/>
        </authorList>
    </citation>
    <scope>IDENTIFICATION</scope>
</reference>
<dbReference type="Gene3D" id="1.25.40.10">
    <property type="entry name" value="Tetratricopeptide repeat domain"/>
    <property type="match status" value="1"/>
</dbReference>
<evidence type="ECO:0000256" key="3">
    <source>
        <dbReference type="ARBA" id="ARBA00022679"/>
    </source>
</evidence>
<name>A0A183I8Z9_9BILA</name>
<feature type="site" description="Important for autoinhibition of adenylyltransferase activity" evidence="18">
    <location>
        <position position="224"/>
    </location>
</feature>
<comment type="catalytic activity">
    <reaction evidence="15">
        <text>3-O-(5'-adenylyl)-L-threonyl-[protein] + H2O = L-threonyl-[protein] + AMP + H(+)</text>
        <dbReference type="Rhea" id="RHEA:55932"/>
        <dbReference type="Rhea" id="RHEA-COMP:11060"/>
        <dbReference type="Rhea" id="RHEA-COMP:13847"/>
        <dbReference type="ChEBI" id="CHEBI:15377"/>
        <dbReference type="ChEBI" id="CHEBI:15378"/>
        <dbReference type="ChEBI" id="CHEBI:30013"/>
        <dbReference type="ChEBI" id="CHEBI:138113"/>
        <dbReference type="ChEBI" id="CHEBI:456215"/>
    </reaction>
</comment>
<dbReference type="PROSITE" id="PS51459">
    <property type="entry name" value="FIDO"/>
    <property type="match status" value="1"/>
</dbReference>
<dbReference type="InterPro" id="IPR019734">
    <property type="entry name" value="TPR_rpt"/>
</dbReference>
<evidence type="ECO:0000256" key="8">
    <source>
        <dbReference type="ARBA" id="ARBA00022803"/>
    </source>
</evidence>
<dbReference type="SUPFAM" id="SSF48452">
    <property type="entry name" value="TPR-like"/>
    <property type="match status" value="1"/>
</dbReference>
<feature type="binding site" evidence="17">
    <location>
        <begin position="357"/>
        <end position="364"/>
    </location>
    <ligand>
        <name>ATP</name>
        <dbReference type="ChEBI" id="CHEBI:30616"/>
    </ligand>
</feature>
<dbReference type="SMART" id="SM00028">
    <property type="entry name" value="TPR"/>
    <property type="match status" value="1"/>
</dbReference>
<evidence type="ECO:0000256" key="7">
    <source>
        <dbReference type="ARBA" id="ARBA00022741"/>
    </source>
</evidence>
<keyword evidence="10" id="KW-1133">Transmembrane helix</keyword>
<evidence type="ECO:0000256" key="6">
    <source>
        <dbReference type="ARBA" id="ARBA00022737"/>
    </source>
</evidence>
<evidence type="ECO:0000256" key="17">
    <source>
        <dbReference type="PIRSR" id="PIRSR640198-2"/>
    </source>
</evidence>
<evidence type="ECO:0000256" key="18">
    <source>
        <dbReference type="PIRSR" id="PIRSR640198-3"/>
    </source>
</evidence>
<evidence type="ECO:0000313" key="22">
    <source>
        <dbReference type="EMBL" id="VDO79497.1"/>
    </source>
</evidence>
<evidence type="ECO:0000256" key="13">
    <source>
        <dbReference type="ARBA" id="ARBA00047939"/>
    </source>
</evidence>
<keyword evidence="5" id="KW-0548">Nucleotidyltransferase</keyword>
<feature type="active site" evidence="16">
    <location>
        <position position="353"/>
    </location>
</feature>
<comment type="catalytic activity">
    <reaction evidence="13">
        <text>L-threonyl-[protein] + ATP = 3-O-(5'-adenylyl)-L-threonyl-[protein] + diphosphate</text>
        <dbReference type="Rhea" id="RHEA:54292"/>
        <dbReference type="Rhea" id="RHEA-COMP:11060"/>
        <dbReference type="Rhea" id="RHEA-COMP:13847"/>
        <dbReference type="ChEBI" id="CHEBI:30013"/>
        <dbReference type="ChEBI" id="CHEBI:30616"/>
        <dbReference type="ChEBI" id="CHEBI:33019"/>
        <dbReference type="ChEBI" id="CHEBI:138113"/>
        <dbReference type="EC" id="2.7.7.108"/>
    </reaction>
</comment>
<keyword evidence="23" id="KW-1185">Reference proteome</keyword>
<evidence type="ECO:0000256" key="19">
    <source>
        <dbReference type="PIRSR" id="PIRSR640198-4"/>
    </source>
</evidence>
<reference evidence="22 23" key="2">
    <citation type="submission" date="2018-11" db="EMBL/GenBank/DDBJ databases">
        <authorList>
            <consortium name="Pathogen Informatics"/>
        </authorList>
    </citation>
    <scope>NUCLEOTIDE SEQUENCE [LARGE SCALE GENOMIC DNA]</scope>
</reference>
<evidence type="ECO:0000256" key="20">
    <source>
        <dbReference type="PROSITE-ProRule" id="PRU00339"/>
    </source>
</evidence>
<dbReference type="InterPro" id="IPR036597">
    <property type="entry name" value="Fido-like_dom_sf"/>
</dbReference>
<evidence type="ECO:0000256" key="1">
    <source>
        <dbReference type="ARBA" id="ARBA00004167"/>
    </source>
</evidence>
<dbReference type="Proteomes" id="UP000270296">
    <property type="component" value="Unassembled WGS sequence"/>
</dbReference>
<keyword evidence="9 17" id="KW-0067">ATP-binding</keyword>
<evidence type="ECO:0000256" key="9">
    <source>
        <dbReference type="ARBA" id="ARBA00022840"/>
    </source>
</evidence>
<evidence type="ECO:0000256" key="14">
    <source>
        <dbReference type="ARBA" id="ARBA00048696"/>
    </source>
</evidence>
<dbReference type="OrthoDB" id="439046at2759"/>
<keyword evidence="4" id="KW-0812">Transmembrane</keyword>
<dbReference type="PROSITE" id="PS50005">
    <property type="entry name" value="TPR"/>
    <property type="match status" value="1"/>
</dbReference>
<evidence type="ECO:0000313" key="24">
    <source>
        <dbReference type="WBParaSite" id="SBAD_0000010201-mRNA-1"/>
    </source>
</evidence>
<accession>A0A183I8Z9</accession>